<dbReference type="EMBL" id="AP035768">
    <property type="protein sequence ID" value="BFO18724.1"/>
    <property type="molecule type" value="Genomic_DNA"/>
</dbReference>
<dbReference type="GO" id="GO:0008410">
    <property type="term" value="F:CoA-transferase activity"/>
    <property type="evidence" value="ECO:0007669"/>
    <property type="project" value="InterPro"/>
</dbReference>
<dbReference type="PANTHER" id="PTHR13707">
    <property type="entry name" value="KETOACID-COENZYME A TRANSFERASE"/>
    <property type="match status" value="1"/>
</dbReference>
<evidence type="ECO:0000313" key="4">
    <source>
        <dbReference type="EMBL" id="BFO18724.1"/>
    </source>
</evidence>
<evidence type="ECO:0008006" key="5">
    <source>
        <dbReference type="Google" id="ProtNLM"/>
    </source>
</evidence>
<proteinExistence type="inferred from homology"/>
<organism evidence="4">
    <name type="scientific">Streptomyces haneummycinicus</name>
    <dbReference type="NCBI Taxonomy" id="3074435"/>
    <lineage>
        <taxon>Bacteria</taxon>
        <taxon>Bacillati</taxon>
        <taxon>Actinomycetota</taxon>
        <taxon>Actinomycetes</taxon>
        <taxon>Kitasatosporales</taxon>
        <taxon>Streptomycetaceae</taxon>
        <taxon>Streptomyces</taxon>
    </lineage>
</organism>
<dbReference type="PANTHER" id="PTHR13707:SF60">
    <property type="entry name" value="ACETATE COA-TRANSFERASE SUBUNIT ALPHA"/>
    <property type="match status" value="1"/>
</dbReference>
<feature type="region of interest" description="Disordered" evidence="3">
    <location>
        <begin position="87"/>
        <end position="133"/>
    </location>
</feature>
<dbReference type="NCBIfam" id="TIGR02428">
    <property type="entry name" value="pcaJ_scoB_fam"/>
    <property type="match status" value="1"/>
</dbReference>
<dbReference type="Gene3D" id="3.40.1080.10">
    <property type="entry name" value="Glutaconate Coenzyme A-transferase"/>
    <property type="match status" value="2"/>
</dbReference>
<dbReference type="Pfam" id="PF01144">
    <property type="entry name" value="CoA_trans"/>
    <property type="match status" value="2"/>
</dbReference>
<reference evidence="4" key="2">
    <citation type="submission" date="2024-07" db="EMBL/GenBank/DDBJ databases">
        <title>Streptomyces haneummycinica sp. nov., a new antibiotic-producing actinobacterium isolated from marine sediment.</title>
        <authorList>
            <person name="Uemura M."/>
            <person name="Hamada M."/>
            <person name="Hirano S."/>
            <person name="Kobayashi K."/>
            <person name="Ohshiro T."/>
            <person name="Kobayashi T."/>
            <person name="Terahara T."/>
        </authorList>
    </citation>
    <scope>NUCLEOTIDE SEQUENCE</scope>
    <source>
        <strain evidence="4">KM77-8</strain>
    </source>
</reference>
<evidence type="ECO:0000256" key="3">
    <source>
        <dbReference type="SAM" id="MobiDB-lite"/>
    </source>
</evidence>
<accession>A0AAT9HMZ4</accession>
<evidence type="ECO:0000256" key="1">
    <source>
        <dbReference type="ARBA" id="ARBA00007047"/>
    </source>
</evidence>
<dbReference type="SMART" id="SM00882">
    <property type="entry name" value="CoA_trans"/>
    <property type="match status" value="1"/>
</dbReference>
<dbReference type="InterPro" id="IPR037171">
    <property type="entry name" value="NagB/RpiA_transferase-like"/>
</dbReference>
<dbReference type="AlphaFoldDB" id="A0AAT9HMZ4"/>
<protein>
    <recommendedName>
        <fullName evidence="5">3-oxoacid CoA-transferase subunit B</fullName>
    </recommendedName>
</protein>
<gene>
    <name evidence="4" type="ORF">SHKM778_51120</name>
</gene>
<sequence>MRAAGAGIGAFYSPVGVGTPLAEGKETQEIDGRVHVLEYPIRGDVALIAAHRADTMGNLVYRKTARNFGPVMATAATTVVAQVTDIVPAGDRPGDRGHPRHPRRPPGTGRGPQAHRARSPLMTTTVPERTDRGPLTTDELAARIARDIPAGSYVNLGIGQPTRIAEHLSPDAGIVLHTENGMLGMGPAATADEVDTDLTNAGKVPVTELPGAAYFHHADSFAMMRGGHLDVCVLGAFQVSQHGDLANWHTGDPDAIPAVGGAMDLAVGARQVLVMMGLFARDGAPKLVPACTYPLTGPGCVHRVYTDHGVFAVGPDGVRVLETYGITVAELERRLSVELRT</sequence>
<keyword evidence="2" id="KW-0808">Transferase</keyword>
<name>A0AAT9HMZ4_9ACTN</name>
<reference evidence="4" key="1">
    <citation type="submission" date="2024-06" db="EMBL/GenBank/DDBJ databases">
        <authorList>
            <consortium name="consrtm"/>
            <person name="Uemura M."/>
            <person name="Terahara T."/>
        </authorList>
    </citation>
    <scope>NUCLEOTIDE SEQUENCE</scope>
    <source>
        <strain evidence="4">KM77-8</strain>
    </source>
</reference>
<comment type="similarity">
    <text evidence="1">Belongs to the 3-oxoacid CoA-transferase subunit B family.</text>
</comment>
<dbReference type="InterPro" id="IPR012791">
    <property type="entry name" value="3-oxoacid_CoA-transf_B"/>
</dbReference>
<dbReference type="InterPro" id="IPR004165">
    <property type="entry name" value="CoA_trans_fam_I"/>
</dbReference>
<evidence type="ECO:0000256" key="2">
    <source>
        <dbReference type="ARBA" id="ARBA00022679"/>
    </source>
</evidence>
<dbReference type="SUPFAM" id="SSF100950">
    <property type="entry name" value="NagB/RpiA/CoA transferase-like"/>
    <property type="match status" value="2"/>
</dbReference>